<keyword evidence="1" id="KW-0808">Transferase</keyword>
<dbReference type="OrthoDB" id="5243635at2"/>
<proteinExistence type="predicted"/>
<keyword evidence="4" id="KW-0689">Ribosomal protein</keyword>
<dbReference type="GO" id="GO:0005840">
    <property type="term" value="C:ribosome"/>
    <property type="evidence" value="ECO:0007669"/>
    <property type="project" value="UniProtKB-KW"/>
</dbReference>
<keyword evidence="4" id="KW-0687">Ribonucleoprotein</keyword>
<evidence type="ECO:0000313" key="4">
    <source>
        <dbReference type="EMBL" id="PRY12195.1"/>
    </source>
</evidence>
<dbReference type="PANTHER" id="PTHR43877">
    <property type="entry name" value="AMINOALKYLPHOSPHONATE N-ACETYLTRANSFERASE-RELATED-RELATED"/>
    <property type="match status" value="1"/>
</dbReference>
<feature type="domain" description="N-acetyltransferase" evidence="3">
    <location>
        <begin position="3"/>
        <end position="167"/>
    </location>
</feature>
<name>A0A2T0QZZ2_9ACTN</name>
<dbReference type="PROSITE" id="PS51186">
    <property type="entry name" value="GNAT"/>
    <property type="match status" value="1"/>
</dbReference>
<dbReference type="CDD" id="cd04301">
    <property type="entry name" value="NAT_SF"/>
    <property type="match status" value="1"/>
</dbReference>
<evidence type="ECO:0000259" key="3">
    <source>
        <dbReference type="PROSITE" id="PS51186"/>
    </source>
</evidence>
<dbReference type="InterPro" id="IPR016181">
    <property type="entry name" value="Acyl_CoA_acyltransferase"/>
</dbReference>
<dbReference type="InterPro" id="IPR050832">
    <property type="entry name" value="Bact_Acetyltransf"/>
</dbReference>
<dbReference type="InterPro" id="IPR000182">
    <property type="entry name" value="GNAT_dom"/>
</dbReference>
<keyword evidence="2" id="KW-0012">Acyltransferase</keyword>
<evidence type="ECO:0000313" key="5">
    <source>
        <dbReference type="Proteomes" id="UP000238083"/>
    </source>
</evidence>
<evidence type="ECO:0000256" key="1">
    <source>
        <dbReference type="ARBA" id="ARBA00022679"/>
    </source>
</evidence>
<reference evidence="4 5" key="1">
    <citation type="submission" date="2018-03" db="EMBL/GenBank/DDBJ databases">
        <title>Genomic Encyclopedia of Archaeal and Bacterial Type Strains, Phase II (KMG-II): from individual species to whole genera.</title>
        <authorList>
            <person name="Goeker M."/>
        </authorList>
    </citation>
    <scope>NUCLEOTIDE SEQUENCE [LARGE SCALE GENOMIC DNA]</scope>
    <source>
        <strain evidence="4 5">DSM 19711</strain>
    </source>
</reference>
<dbReference type="GO" id="GO:0016747">
    <property type="term" value="F:acyltransferase activity, transferring groups other than amino-acyl groups"/>
    <property type="evidence" value="ECO:0007669"/>
    <property type="project" value="InterPro"/>
</dbReference>
<gene>
    <name evidence="4" type="ORF">CLV37_111152</name>
</gene>
<organism evidence="4 5">
    <name type="scientific">Kineococcus rhizosphaerae</name>
    <dbReference type="NCBI Taxonomy" id="559628"/>
    <lineage>
        <taxon>Bacteria</taxon>
        <taxon>Bacillati</taxon>
        <taxon>Actinomycetota</taxon>
        <taxon>Actinomycetes</taxon>
        <taxon>Kineosporiales</taxon>
        <taxon>Kineosporiaceae</taxon>
        <taxon>Kineococcus</taxon>
    </lineage>
</organism>
<keyword evidence="5" id="KW-1185">Reference proteome</keyword>
<dbReference type="SUPFAM" id="SSF55729">
    <property type="entry name" value="Acyl-CoA N-acyltransferases (Nat)"/>
    <property type="match status" value="1"/>
</dbReference>
<dbReference type="Gene3D" id="3.40.630.30">
    <property type="match status" value="1"/>
</dbReference>
<dbReference type="Pfam" id="PF00583">
    <property type="entry name" value="Acetyltransf_1"/>
    <property type="match status" value="1"/>
</dbReference>
<dbReference type="AlphaFoldDB" id="A0A2T0QZZ2"/>
<evidence type="ECO:0000256" key="2">
    <source>
        <dbReference type="ARBA" id="ARBA00023315"/>
    </source>
</evidence>
<dbReference type="Proteomes" id="UP000238083">
    <property type="component" value="Unassembled WGS sequence"/>
</dbReference>
<protein>
    <submittedName>
        <fullName evidence="4">Ribosomal protein S18 acetylase RimI-like enzyme</fullName>
    </submittedName>
</protein>
<dbReference type="EMBL" id="PVZF01000011">
    <property type="protein sequence ID" value="PRY12195.1"/>
    <property type="molecule type" value="Genomic_DNA"/>
</dbReference>
<comment type="caution">
    <text evidence="4">The sequence shown here is derived from an EMBL/GenBank/DDBJ whole genome shotgun (WGS) entry which is preliminary data.</text>
</comment>
<accession>A0A2T0QZZ2</accession>
<sequence length="167" mass="18423">MPMLVRAATAADAHAVTETHVTGWQSGYRGLLPDAYLDALSVEDRTPGWARAIADGAQVLVADDGERVHGFVTFGTTRDADLPACTGEVQALYVRPGTWGRGVGGSLLDCALTRLAEAGCEHHALWTLKTNLRARRFYERRGWRADGREKTERRPGLVLHEVRYRLP</sequence>